<accession>A0A135VA49</accession>
<comment type="caution">
    <text evidence="2">The sequence shown here is derived from an EMBL/GenBank/DDBJ whole genome shotgun (WGS) entry which is preliminary data.</text>
</comment>
<gene>
    <name evidence="2" type="ORF">CSAL01_12275</name>
</gene>
<proteinExistence type="predicted"/>
<protein>
    <recommendedName>
        <fullName evidence="4">Short-chain dehydrogenase/reductase</fullName>
    </recommendedName>
</protein>
<dbReference type="InterPro" id="IPR036291">
    <property type="entry name" value="NAD(P)-bd_dom_sf"/>
</dbReference>
<evidence type="ECO:0000313" key="2">
    <source>
        <dbReference type="EMBL" id="KXH69301.1"/>
    </source>
</evidence>
<sequence length="312" mass="34025">MVSILLVNQSNALIASLPKGLVAVFIGATSGIGNSTLQHLVQHAQSPHIYTIARPQTVASHETFFASLRAATNPDASYTIHPADHALVSDIDTAMDTILQNETKVDILFLSAGFIAVGLGAVGRKGGTGRRRRINTIDIDLRLNRTVAPADVCIPTIAFEGRQDTIEGLDPSMSTRYYTRLRAIQKLLPLLNNAPRPRIVLVLAAGLEGPMVDEDDLNLRKPGNWGFWHASVQATTMGTLALEVLARENPAVSIVHSMPGMVATPGSERARRFGAGERVDDEEVLGDMRQRGLDEKVWKFTQELFDDCLERK</sequence>
<dbReference type="Proteomes" id="UP000070121">
    <property type="component" value="Unassembled WGS sequence"/>
</dbReference>
<organism evidence="2 3">
    <name type="scientific">Colletotrichum salicis</name>
    <dbReference type="NCBI Taxonomy" id="1209931"/>
    <lineage>
        <taxon>Eukaryota</taxon>
        <taxon>Fungi</taxon>
        <taxon>Dikarya</taxon>
        <taxon>Ascomycota</taxon>
        <taxon>Pezizomycotina</taxon>
        <taxon>Sordariomycetes</taxon>
        <taxon>Hypocreomycetidae</taxon>
        <taxon>Glomerellales</taxon>
        <taxon>Glomerellaceae</taxon>
        <taxon>Colletotrichum</taxon>
        <taxon>Colletotrichum acutatum species complex</taxon>
    </lineage>
</organism>
<dbReference type="PANTHER" id="PTHR47534:SF3">
    <property type="entry name" value="ALCOHOL DEHYDROGENASE-LIKE C-TERMINAL DOMAIN-CONTAINING PROTEIN"/>
    <property type="match status" value="1"/>
</dbReference>
<keyword evidence="1" id="KW-0560">Oxidoreductase</keyword>
<dbReference type="AlphaFoldDB" id="A0A135VA49"/>
<dbReference type="SUPFAM" id="SSF51735">
    <property type="entry name" value="NAD(P)-binding Rossmann-fold domains"/>
    <property type="match status" value="1"/>
</dbReference>
<dbReference type="InterPro" id="IPR052228">
    <property type="entry name" value="Sec_Metab_Biosynth_Oxidored"/>
</dbReference>
<dbReference type="GO" id="GO:0016491">
    <property type="term" value="F:oxidoreductase activity"/>
    <property type="evidence" value="ECO:0007669"/>
    <property type="project" value="UniProtKB-KW"/>
</dbReference>
<dbReference type="OrthoDB" id="2898509at2759"/>
<dbReference type="EMBL" id="JFFI01000133">
    <property type="protein sequence ID" value="KXH69301.1"/>
    <property type="molecule type" value="Genomic_DNA"/>
</dbReference>
<evidence type="ECO:0000313" key="3">
    <source>
        <dbReference type="Proteomes" id="UP000070121"/>
    </source>
</evidence>
<dbReference type="STRING" id="1209931.A0A135VA49"/>
<name>A0A135VA49_9PEZI</name>
<dbReference type="Gene3D" id="3.40.50.720">
    <property type="entry name" value="NAD(P)-binding Rossmann-like Domain"/>
    <property type="match status" value="1"/>
</dbReference>
<dbReference type="PANTHER" id="PTHR47534">
    <property type="entry name" value="YALI0E05731P"/>
    <property type="match status" value="1"/>
</dbReference>
<evidence type="ECO:0000256" key="1">
    <source>
        <dbReference type="ARBA" id="ARBA00023002"/>
    </source>
</evidence>
<keyword evidence="3" id="KW-1185">Reference proteome</keyword>
<reference evidence="2 3" key="1">
    <citation type="submission" date="2014-02" db="EMBL/GenBank/DDBJ databases">
        <title>The genome sequence of Colletotrichum salicis CBS 607.94.</title>
        <authorList>
            <person name="Baroncelli R."/>
            <person name="Thon M.R."/>
        </authorList>
    </citation>
    <scope>NUCLEOTIDE SEQUENCE [LARGE SCALE GENOMIC DNA]</scope>
    <source>
        <strain evidence="2 3">CBS 607.94</strain>
    </source>
</reference>
<evidence type="ECO:0008006" key="4">
    <source>
        <dbReference type="Google" id="ProtNLM"/>
    </source>
</evidence>